<feature type="compositionally biased region" description="Polar residues" evidence="1">
    <location>
        <begin position="335"/>
        <end position="344"/>
    </location>
</feature>
<feature type="compositionally biased region" description="Basic and acidic residues" evidence="1">
    <location>
        <begin position="363"/>
        <end position="376"/>
    </location>
</feature>
<dbReference type="AlphaFoldDB" id="A0A1J7JIK6"/>
<feature type="compositionally biased region" description="Basic and acidic residues" evidence="1">
    <location>
        <begin position="432"/>
        <end position="445"/>
    </location>
</feature>
<feature type="compositionally biased region" description="Basic and acidic residues" evidence="1">
    <location>
        <begin position="222"/>
        <end position="243"/>
    </location>
</feature>
<keyword evidence="3" id="KW-1185">Reference proteome</keyword>
<feature type="compositionally biased region" description="Basic and acidic residues" evidence="1">
    <location>
        <begin position="473"/>
        <end position="484"/>
    </location>
</feature>
<feature type="region of interest" description="Disordered" evidence="1">
    <location>
        <begin position="84"/>
        <end position="446"/>
    </location>
</feature>
<name>A0A1J7JIK6_9PEZI</name>
<reference evidence="2 3" key="1">
    <citation type="submission" date="2016-10" db="EMBL/GenBank/DDBJ databases">
        <title>Draft genome sequence of Coniochaeta ligniaria NRRL30616, a lignocellulolytic fungus for bioabatement of inhibitors in plant biomass hydrolysates.</title>
        <authorList>
            <consortium name="DOE Joint Genome Institute"/>
            <person name="Jimenez D.J."/>
            <person name="Hector R.E."/>
            <person name="Riley R."/>
            <person name="Sun H."/>
            <person name="Grigoriev I.V."/>
            <person name="Van Elsas J.D."/>
            <person name="Nichols N.N."/>
        </authorList>
    </citation>
    <scope>NUCLEOTIDE SEQUENCE [LARGE SCALE GENOMIC DNA]</scope>
    <source>
        <strain evidence="2 3">NRRL 30616</strain>
    </source>
</reference>
<gene>
    <name evidence="2" type="ORF">CONLIGDRAFT_431206</name>
</gene>
<sequence length="773" mass="85055">MEDKMDGVAEVAKKACLVAERVLPGRPHHLTLVPNRKYAPPSGFWFTGTSSRLQYLTNLSDADRGMLLTVPYFEIMNEPEAANPVKTVQKGEAKKKLSMKDYKARKKSTSPTDNDLSVKADMKQGDAAVDATAPNDKDKSRESRPKETNGHPVAKSEMARPDQDRERTTTQSKSEAKNPQTQDTRKRPPDANDSNPPGKKLKTGDGALRSDVAGDPRSGTHRSREGPKDKPTLREPREAREMKAITPSGAANGRLQVSSDKDRDLSSPRSTIMVNGARSRAGSSTSTPRKGDRGDALRANIPPLLSPPFQMDIGEEILSPRKKPAGKAPLKGPKTTSHSRTGSATKPPIPDLLSPIHLDLDDDHVSPGKKLQEKSKAKVSASSNTSKRPKLPIPPLLSPTLPPIVEEDLKRNPPPKAIPISQATSMAKKTKPALEPKTRPEDSSVRSKIVVLKYKRALKTRVQAILSLPSKSRREALRKERSASVERTPPARKRPLPAAEAASEAPSKRSRPSADALPFKPAAPTTPLKNSATSMIRVLSNTSQANTPGDSTHLTPGATERPPTSSENLDPAILARSAAYRERHVKHTKLGSKLKHTKDAIVRDRPPTSISDSENKRAAALHFEMVLSYMVAFKAYNQSRLLERKPIDVGVWETLLPHFQELRSRTHRSRPLQALTMQIHALCLEEYCQAFTSLDEKLAGAVYGRWVRYAKKRREVWEEAHALVDKVDEGKMKVNLGPWTSVDDAVAEALLVIRRWAASEGVDWKSELDVPRS</sequence>
<evidence type="ECO:0000313" key="2">
    <source>
        <dbReference type="EMBL" id="OIW27450.1"/>
    </source>
</evidence>
<feature type="compositionally biased region" description="Basic and acidic residues" evidence="1">
    <location>
        <begin position="135"/>
        <end position="149"/>
    </location>
</feature>
<feature type="region of interest" description="Disordered" evidence="1">
    <location>
        <begin position="473"/>
        <end position="530"/>
    </location>
</feature>
<feature type="compositionally biased region" description="Basic and acidic residues" evidence="1">
    <location>
        <begin position="157"/>
        <end position="168"/>
    </location>
</feature>
<evidence type="ECO:0000256" key="1">
    <source>
        <dbReference type="SAM" id="MobiDB-lite"/>
    </source>
</evidence>
<dbReference type="OrthoDB" id="284473at2759"/>
<accession>A0A1J7JIK6</accession>
<feature type="compositionally biased region" description="Low complexity" evidence="1">
    <location>
        <begin position="496"/>
        <end position="505"/>
    </location>
</feature>
<feature type="compositionally biased region" description="Polar residues" evidence="1">
    <location>
        <begin position="542"/>
        <end position="554"/>
    </location>
</feature>
<proteinExistence type="predicted"/>
<feature type="region of interest" description="Disordered" evidence="1">
    <location>
        <begin position="542"/>
        <end position="570"/>
    </location>
</feature>
<dbReference type="STRING" id="1408157.A0A1J7JIK6"/>
<feature type="compositionally biased region" description="Basic and acidic residues" evidence="1">
    <location>
        <begin position="89"/>
        <end position="102"/>
    </location>
</feature>
<dbReference type="EMBL" id="KV875099">
    <property type="protein sequence ID" value="OIW27450.1"/>
    <property type="molecule type" value="Genomic_DNA"/>
</dbReference>
<feature type="compositionally biased region" description="Pro residues" evidence="1">
    <location>
        <begin position="391"/>
        <end position="402"/>
    </location>
</feature>
<feature type="compositionally biased region" description="Polar residues" evidence="1">
    <location>
        <begin position="169"/>
        <end position="182"/>
    </location>
</feature>
<dbReference type="Proteomes" id="UP000182658">
    <property type="component" value="Unassembled WGS sequence"/>
</dbReference>
<protein>
    <submittedName>
        <fullName evidence="2">Uncharacterized protein</fullName>
    </submittedName>
</protein>
<evidence type="ECO:0000313" key="3">
    <source>
        <dbReference type="Proteomes" id="UP000182658"/>
    </source>
</evidence>
<dbReference type="InParanoid" id="A0A1J7JIK6"/>
<organism evidence="2 3">
    <name type="scientific">Coniochaeta ligniaria NRRL 30616</name>
    <dbReference type="NCBI Taxonomy" id="1408157"/>
    <lineage>
        <taxon>Eukaryota</taxon>
        <taxon>Fungi</taxon>
        <taxon>Dikarya</taxon>
        <taxon>Ascomycota</taxon>
        <taxon>Pezizomycotina</taxon>
        <taxon>Sordariomycetes</taxon>
        <taxon>Sordariomycetidae</taxon>
        <taxon>Coniochaetales</taxon>
        <taxon>Coniochaetaceae</taxon>
        <taxon>Coniochaeta</taxon>
    </lineage>
</organism>